<accession>A0A4Q2S8K3</accession>
<evidence type="ECO:0000313" key="1">
    <source>
        <dbReference type="EMBL" id="RYB96759.1"/>
    </source>
</evidence>
<reference evidence="1 2" key="1">
    <citation type="submission" date="2019-01" db="EMBL/GenBank/DDBJ databases">
        <title>Novel species of Nocardioides.</title>
        <authorList>
            <person name="Liu Q."/>
            <person name="Xin Y.-H."/>
        </authorList>
    </citation>
    <scope>NUCLEOTIDE SEQUENCE [LARGE SCALE GENOMIC DNA]</scope>
    <source>
        <strain evidence="1 2">HLT3-15</strain>
    </source>
</reference>
<gene>
    <name evidence="1" type="ORF">EUA06_00365</name>
</gene>
<dbReference type="Pfam" id="PF12294">
    <property type="entry name" value="DUF3626"/>
    <property type="match status" value="2"/>
</dbReference>
<organism evidence="1 2">
    <name type="scientific">Nocardioides glacieisoli</name>
    <dbReference type="NCBI Taxonomy" id="1168730"/>
    <lineage>
        <taxon>Bacteria</taxon>
        <taxon>Bacillati</taxon>
        <taxon>Actinomycetota</taxon>
        <taxon>Actinomycetes</taxon>
        <taxon>Propionibacteriales</taxon>
        <taxon>Nocardioidaceae</taxon>
        <taxon>Nocardioides</taxon>
    </lineage>
</organism>
<dbReference type="OrthoDB" id="3770261at2"/>
<dbReference type="AlphaFoldDB" id="A0A4Q2S8K3"/>
<dbReference type="InterPro" id="IPR022074">
    <property type="entry name" value="DUF3626"/>
</dbReference>
<evidence type="ECO:0000313" key="2">
    <source>
        <dbReference type="Proteomes" id="UP000291838"/>
    </source>
</evidence>
<dbReference type="Proteomes" id="UP000291838">
    <property type="component" value="Unassembled WGS sequence"/>
</dbReference>
<name>A0A4Q2S8K3_9ACTN</name>
<dbReference type="EMBL" id="SDWS01000001">
    <property type="protein sequence ID" value="RYB96759.1"/>
    <property type="molecule type" value="Genomic_DNA"/>
</dbReference>
<protein>
    <submittedName>
        <fullName evidence="1">DUF3626 domain-containing protein</fullName>
    </submittedName>
</protein>
<comment type="caution">
    <text evidence="1">The sequence shown here is derived from an EMBL/GenBank/DDBJ whole genome shotgun (WGS) entry which is preliminary data.</text>
</comment>
<sequence length="270" mass="29119">MTRVARTVVLHFHPGWAHSGGTVLDAIAADGRYRSQWLTGTSNGGLTAHPGGQRWLWESRLFEGRYDDGDPAARPVYGAWNRRDDPYGAAPRFGSAYFRLRPEVLERATFCWPDSVYAPQAVGGPERLAELCRLADAGLLDAALLPAAAADLPLDDPLNDYVEAHVHGGVALADDVEAVVVDPSDLAASGGLLDGLGVAVETHPGYRINADDIDEAYRGIVPIALARELGREVTPALLGAAQRSGHHDPQAVKWLWHCMARFGRTWEATG</sequence>
<keyword evidence="2" id="KW-1185">Reference proteome</keyword>
<proteinExistence type="predicted"/>